<name>A0A6G0CGX8_BACOV</name>
<comment type="caution">
    <text evidence="1">The sequence shown here is derived from an EMBL/GenBank/DDBJ whole genome shotgun (WGS) entry which is preliminary data.</text>
</comment>
<dbReference type="AlphaFoldDB" id="A0A6G0CGX8"/>
<feature type="non-terminal residue" evidence="1">
    <location>
        <position position="1"/>
    </location>
</feature>
<sequence>ALAGMFFGIAEHIRTENAAYLKSWIKAIREEPKFILNVLADAMKIVKMIAGKLNISVESEETAADEAEQVA</sequence>
<proteinExistence type="predicted"/>
<protein>
    <submittedName>
        <fullName evidence="1">DNA primase</fullName>
    </submittedName>
</protein>
<accession>A0A6G0CGX8</accession>
<evidence type="ECO:0000313" key="1">
    <source>
        <dbReference type="EMBL" id="KAA4001896.1"/>
    </source>
</evidence>
<organism evidence="1">
    <name type="scientific">Bacteroides ovatus</name>
    <dbReference type="NCBI Taxonomy" id="28116"/>
    <lineage>
        <taxon>Bacteria</taxon>
        <taxon>Pseudomonadati</taxon>
        <taxon>Bacteroidota</taxon>
        <taxon>Bacteroidia</taxon>
        <taxon>Bacteroidales</taxon>
        <taxon>Bacteroidaceae</taxon>
        <taxon>Bacteroides</taxon>
    </lineage>
</organism>
<dbReference type="EMBL" id="VWKM01000072">
    <property type="protein sequence ID" value="KAA4001896.1"/>
    <property type="molecule type" value="Genomic_DNA"/>
</dbReference>
<reference evidence="1" key="1">
    <citation type="journal article" date="2019" name="Nat. Med.">
        <title>A library of human gut bacterial isolates paired with longitudinal multiomics data enables mechanistic microbiome research.</title>
        <authorList>
            <person name="Poyet M."/>
            <person name="Groussin M."/>
            <person name="Gibbons S.M."/>
            <person name="Avila-Pacheco J."/>
            <person name="Jiang X."/>
            <person name="Kearney S.M."/>
            <person name="Perrotta A.R."/>
            <person name="Berdy B."/>
            <person name="Zhao S."/>
            <person name="Lieberman T.D."/>
            <person name="Swanson P.K."/>
            <person name="Smith M."/>
            <person name="Roesemann S."/>
            <person name="Alexander J.E."/>
            <person name="Rich S.A."/>
            <person name="Livny J."/>
            <person name="Vlamakis H."/>
            <person name="Clish C."/>
            <person name="Bullock K."/>
            <person name="Deik A."/>
            <person name="Scott J."/>
            <person name="Pierce K.A."/>
            <person name="Xavier R.J."/>
            <person name="Alm E.J."/>
        </authorList>
    </citation>
    <scope>NUCLEOTIDE SEQUENCE</scope>
    <source>
        <strain evidence="1">BIOML-A145</strain>
    </source>
</reference>
<gene>
    <name evidence="1" type="ORF">F3D64_29070</name>
</gene>